<dbReference type="Gramene" id="Vitis05g00133.t01">
    <property type="protein sequence ID" value="Vitis05g00133.t01.CDS"/>
    <property type="gene ID" value="Vitis05g00133"/>
</dbReference>
<dbReference type="GO" id="GO:0046982">
    <property type="term" value="F:protein heterodimerization activity"/>
    <property type="evidence" value="ECO:0007669"/>
    <property type="project" value="UniProtKB-ARBA"/>
</dbReference>
<dbReference type="SMART" id="SM00338">
    <property type="entry name" value="BRLZ"/>
    <property type="match status" value="1"/>
</dbReference>
<sequence length="154" mass="17645">MSSAQYGSAGLKENSPCGAVDEKKRKRMISNRESARRSRMRKQQHLDDLIKRKSELENQRLEIKRRIDMFQKLWEATVGENNALEALKAELTKELESAKSCVSDFKAIDRLETNFAGNRMLKPLMDVSGAREIVLQPWQLGRSSQPIAATMFQF</sequence>
<evidence type="ECO:0000256" key="4">
    <source>
        <dbReference type="ARBA" id="ARBA00023163"/>
    </source>
</evidence>
<dbReference type="FunFam" id="1.20.5.170:FF:000020">
    <property type="entry name" value="BZIP transcription factor"/>
    <property type="match status" value="1"/>
</dbReference>
<reference evidence="11" key="1">
    <citation type="journal article" date="2007" name="Nature">
        <title>The grapevine genome sequence suggests ancestral hexaploidization in major angiosperm phyla.</title>
        <authorList>
            <consortium name="The French-Italian Public Consortium for Grapevine Genome Characterization."/>
            <person name="Jaillon O."/>
            <person name="Aury J.-M."/>
            <person name="Noel B."/>
            <person name="Policriti A."/>
            <person name="Clepet C."/>
            <person name="Casagrande A."/>
            <person name="Choisne N."/>
            <person name="Aubourg S."/>
            <person name="Vitulo N."/>
            <person name="Jubin C."/>
            <person name="Vezzi A."/>
            <person name="Legeai F."/>
            <person name="Hugueney P."/>
            <person name="Dasilva C."/>
            <person name="Horner D."/>
            <person name="Mica E."/>
            <person name="Jublot D."/>
            <person name="Poulain J."/>
            <person name="Bruyere C."/>
            <person name="Billault A."/>
            <person name="Segurens B."/>
            <person name="Gouyvenoux M."/>
            <person name="Ugarte E."/>
            <person name="Cattonaro F."/>
            <person name="Anthouard V."/>
            <person name="Vico V."/>
            <person name="Del Fabbro C."/>
            <person name="Alaux M."/>
            <person name="Di Gaspero G."/>
            <person name="Dumas V."/>
            <person name="Felice N."/>
            <person name="Paillard S."/>
            <person name="Juman I."/>
            <person name="Moroldo M."/>
            <person name="Scalabrin S."/>
            <person name="Canaguier A."/>
            <person name="Le Clainche I."/>
            <person name="Malacrida G."/>
            <person name="Durand E."/>
            <person name="Pesole G."/>
            <person name="Laucou V."/>
            <person name="Chatelet P."/>
            <person name="Merdinoglu D."/>
            <person name="Delledonne M."/>
            <person name="Pezzotti M."/>
            <person name="Lecharny A."/>
            <person name="Scarpelli C."/>
            <person name="Artiguenave F."/>
            <person name="Pe M.E."/>
            <person name="Valle G."/>
            <person name="Morgante M."/>
            <person name="Caboche M."/>
            <person name="Adam-Blondon A.-F."/>
            <person name="Weissenbach J."/>
            <person name="Quetier F."/>
            <person name="Wincker P."/>
        </authorList>
    </citation>
    <scope>NUCLEOTIDE SEQUENCE [LARGE SCALE GENOMIC DNA]</scope>
    <source>
        <strain evidence="11">cv. Pinot noir / PN40024</strain>
    </source>
</reference>
<dbReference type="HOGENOM" id="CLU_112634_1_0_1"/>
<reference evidence="10 12" key="3">
    <citation type="journal article" date="2018" name="PLoS Genet.">
        <title>Population sequencing reveals clonal diversity and ancestral inbreeding in the grapevine cultivar Chardonnay.</title>
        <authorList>
            <person name="Roach M.J."/>
            <person name="Johnson D.L."/>
            <person name="Bohlmann J."/>
            <person name="van Vuuren H.J."/>
            <person name="Jones S.J."/>
            <person name="Pretorius I.S."/>
            <person name="Schmidt S.A."/>
            <person name="Borneman A.R."/>
        </authorList>
    </citation>
    <scope>NUCLEOTIDE SEQUENCE [LARGE SCALE GENOMIC DNA]</scope>
    <source>
        <strain evidence="12">cv. Chardonnay</strain>
        <strain evidence="10">I10V1</strain>
        <tissue evidence="10">Leaf</tissue>
    </source>
</reference>
<dbReference type="GO" id="GO:0003677">
    <property type="term" value="F:DNA binding"/>
    <property type="evidence" value="ECO:0007669"/>
    <property type="project" value="UniProtKB-KW"/>
</dbReference>
<dbReference type="Proteomes" id="UP000009183">
    <property type="component" value="Chromosome 5"/>
</dbReference>
<evidence type="ECO:0000256" key="6">
    <source>
        <dbReference type="SAM" id="MobiDB-lite"/>
    </source>
</evidence>
<evidence type="ECO:0000313" key="8">
    <source>
        <dbReference type="EMBL" id="CCB47979.1"/>
    </source>
</evidence>
<name>A0A438IQP9_VITVI</name>
<evidence type="ECO:0000313" key="10">
    <source>
        <dbReference type="EMBL" id="RVW99044.1"/>
    </source>
</evidence>
<dbReference type="PaxDb" id="29760-VIT_05s0077g01140.t01"/>
<dbReference type="EMBL" id="FN595246">
    <property type="protein sequence ID" value="CCB47979.1"/>
    <property type="molecule type" value="Genomic_DNA"/>
</dbReference>
<dbReference type="InterPro" id="IPR004827">
    <property type="entry name" value="bZIP"/>
</dbReference>
<dbReference type="PROSITE" id="PS00036">
    <property type="entry name" value="BZIP_BASIC"/>
    <property type="match status" value="1"/>
</dbReference>
<reference evidence="8" key="2">
    <citation type="submission" date="2011-05" db="EMBL/GenBank/DDBJ databases">
        <title>High quality assembly and annotation of grapevine genome.</title>
        <authorList>
            <person name="Vitulo N."/>
            <person name="Olivier J."/>
            <person name="Forcato C."/>
            <person name="Albiero A."/>
            <person name="D'Angelo M."/>
            <person name="Zimbello R."/>
            <person name="Schiavon R."/>
            <person name="Rigobello C."/>
            <person name="Policriti A."/>
            <person name="Clepet C."/>
            <person name="Casagrande A."/>
            <person name="Choisne N."/>
            <person name="Vezzi A."/>
            <person name="Hugueney P."/>
            <person name="Horner D."/>
            <person name="Mica E."/>
            <person name="Cattonaro F."/>
            <person name="Del Fabbro C."/>
            <person name="Alaux M."/>
            <person name="Di Gaspero G."/>
            <person name="Scalabrin S."/>
            <person name="Pesole G."/>
            <person name="Delledonne M."/>
            <person name="Pezzotti M."/>
            <person name="Pe E.M."/>
            <person name="Caboche M."/>
            <person name="Adam-Blondon A.-F."/>
            <person name="Weissenbach J."/>
            <person name="Quetier F."/>
            <person name="Wincker P."/>
            <person name="Morgante M."/>
            <person name="Valle G."/>
        </authorList>
    </citation>
    <scope>NUCLEOTIDE SEQUENCE</scope>
</reference>
<dbReference type="InterPro" id="IPR046347">
    <property type="entry name" value="bZIP_sf"/>
</dbReference>
<dbReference type="GO" id="GO:0005634">
    <property type="term" value="C:nucleus"/>
    <property type="evidence" value="ECO:0007669"/>
    <property type="project" value="UniProtKB-SubCell"/>
</dbReference>
<evidence type="ECO:0000256" key="2">
    <source>
        <dbReference type="ARBA" id="ARBA00023015"/>
    </source>
</evidence>
<evidence type="ECO:0000313" key="11">
    <source>
        <dbReference type="Proteomes" id="UP000009183"/>
    </source>
</evidence>
<organism evidence="10 12">
    <name type="scientific">Vitis vinifera</name>
    <name type="common">Grape</name>
    <dbReference type="NCBI Taxonomy" id="29760"/>
    <lineage>
        <taxon>Eukaryota</taxon>
        <taxon>Viridiplantae</taxon>
        <taxon>Streptophyta</taxon>
        <taxon>Embryophyta</taxon>
        <taxon>Tracheophyta</taxon>
        <taxon>Spermatophyta</taxon>
        <taxon>Magnoliopsida</taxon>
        <taxon>eudicotyledons</taxon>
        <taxon>Gunneridae</taxon>
        <taxon>Pentapetalae</taxon>
        <taxon>rosids</taxon>
        <taxon>Vitales</taxon>
        <taxon>Vitaceae</taxon>
        <taxon>Viteae</taxon>
        <taxon>Vitis</taxon>
    </lineage>
</organism>
<dbReference type="PANTHER" id="PTHR45764:SF34">
    <property type="entry name" value="BZIP TRANSCRIPTION FACTOR 53"/>
    <property type="match status" value="1"/>
</dbReference>
<evidence type="ECO:0000256" key="5">
    <source>
        <dbReference type="ARBA" id="ARBA00023242"/>
    </source>
</evidence>
<protein>
    <submittedName>
        <fullName evidence="10">BZIP transcription factor 53</fullName>
    </submittedName>
</protein>
<dbReference type="KEGG" id="vvi:100260200"/>
<evidence type="ECO:0000259" key="7">
    <source>
        <dbReference type="PROSITE" id="PS50217"/>
    </source>
</evidence>
<evidence type="ECO:0000256" key="1">
    <source>
        <dbReference type="ARBA" id="ARBA00004123"/>
    </source>
</evidence>
<dbReference type="EMBL" id="QGNW01001468">
    <property type="protein sequence ID" value="RVW39970.1"/>
    <property type="molecule type" value="Genomic_DNA"/>
</dbReference>
<dbReference type="Pfam" id="PF00170">
    <property type="entry name" value="bZIP_1"/>
    <property type="match status" value="1"/>
</dbReference>
<feature type="region of interest" description="Disordered" evidence="6">
    <location>
        <begin position="1"/>
        <end position="46"/>
    </location>
</feature>
<dbReference type="OrthoDB" id="551672at2759"/>
<keyword evidence="4" id="KW-0804">Transcription</keyword>
<dbReference type="AlphaFoldDB" id="A0A438IQP9"/>
<keyword evidence="2" id="KW-0805">Transcription regulation</keyword>
<dbReference type="CDD" id="cd14702">
    <property type="entry name" value="bZIP_plant_GBF1"/>
    <property type="match status" value="1"/>
</dbReference>
<dbReference type="STRING" id="29760.F6H732"/>
<proteinExistence type="predicted"/>
<evidence type="ECO:0000313" key="9">
    <source>
        <dbReference type="EMBL" id="RVW39970.1"/>
    </source>
</evidence>
<dbReference type="EMBL" id="QGNW01000089">
    <property type="protein sequence ID" value="RVW99044.1"/>
    <property type="molecule type" value="Genomic_DNA"/>
</dbReference>
<dbReference type="PROSITE" id="PS50217">
    <property type="entry name" value="BZIP"/>
    <property type="match status" value="1"/>
</dbReference>
<keyword evidence="11" id="KW-1185">Reference proteome</keyword>
<dbReference type="InterPro" id="IPR045314">
    <property type="entry name" value="bZIP_plant_GBF1"/>
</dbReference>
<evidence type="ECO:0000256" key="3">
    <source>
        <dbReference type="ARBA" id="ARBA00023125"/>
    </source>
</evidence>
<feature type="domain" description="BZIP" evidence="7">
    <location>
        <begin position="21"/>
        <end position="72"/>
    </location>
</feature>
<dbReference type="Proteomes" id="UP000288805">
    <property type="component" value="Unassembled WGS sequence"/>
</dbReference>
<dbReference type="Gene3D" id="1.20.5.170">
    <property type="match status" value="1"/>
</dbReference>
<keyword evidence="5" id="KW-0539">Nucleus</keyword>
<comment type="subcellular location">
    <subcellularLocation>
        <location evidence="1">Nucleus</location>
    </subcellularLocation>
</comment>
<keyword evidence="3" id="KW-0238">DNA-binding</keyword>
<dbReference type="PANTHER" id="PTHR45764">
    <property type="entry name" value="BZIP TRANSCRIPTION FACTOR 44"/>
    <property type="match status" value="1"/>
</dbReference>
<evidence type="ECO:0000313" key="12">
    <source>
        <dbReference type="Proteomes" id="UP000288805"/>
    </source>
</evidence>
<dbReference type="GO" id="GO:0003700">
    <property type="term" value="F:DNA-binding transcription factor activity"/>
    <property type="evidence" value="ECO:0007669"/>
    <property type="project" value="InterPro"/>
</dbReference>
<dbReference type="SUPFAM" id="SSF57959">
    <property type="entry name" value="Leucine zipper domain"/>
    <property type="match status" value="1"/>
</dbReference>
<gene>
    <name evidence="10" type="primary">BZIP53_0</name>
    <name evidence="9" type="synonym">BZIP53_3</name>
    <name evidence="8" type="ordered locus">VIT_05s0077g01140</name>
    <name evidence="10" type="ORF">CK203_018897</name>
    <name evidence="9" type="ORF">CK203_081036</name>
</gene>
<accession>A0A438IQP9</accession>
<accession>F6H732</accession>